<evidence type="ECO:0008006" key="4">
    <source>
        <dbReference type="Google" id="ProtNLM"/>
    </source>
</evidence>
<dbReference type="Proteomes" id="UP001459277">
    <property type="component" value="Unassembled WGS sequence"/>
</dbReference>
<keyword evidence="1" id="KW-0472">Membrane</keyword>
<name>A0AAW2CWH4_9ROSI</name>
<dbReference type="AlphaFoldDB" id="A0AAW2CWH4"/>
<evidence type="ECO:0000256" key="1">
    <source>
        <dbReference type="SAM" id="Phobius"/>
    </source>
</evidence>
<keyword evidence="3" id="KW-1185">Reference proteome</keyword>
<dbReference type="GO" id="GO:0010073">
    <property type="term" value="P:meristem maintenance"/>
    <property type="evidence" value="ECO:0007669"/>
    <property type="project" value="InterPro"/>
</dbReference>
<dbReference type="InterPro" id="IPR044824">
    <property type="entry name" value="MAIN-like"/>
</dbReference>
<keyword evidence="1" id="KW-0812">Transmembrane</keyword>
<gene>
    <name evidence="2" type="ORF">SO802_015162</name>
</gene>
<dbReference type="EMBL" id="JAZDWU010000005">
    <property type="protein sequence ID" value="KAL0001381.1"/>
    <property type="molecule type" value="Genomic_DNA"/>
</dbReference>
<dbReference type="PANTHER" id="PTHR46033:SF8">
    <property type="entry name" value="PROTEIN MAINTENANCE OF MERISTEMS-LIKE"/>
    <property type="match status" value="1"/>
</dbReference>
<reference evidence="2 3" key="1">
    <citation type="submission" date="2024-01" db="EMBL/GenBank/DDBJ databases">
        <title>A telomere-to-telomere, gap-free genome of sweet tea (Lithocarpus litseifolius).</title>
        <authorList>
            <person name="Zhou J."/>
        </authorList>
    </citation>
    <scope>NUCLEOTIDE SEQUENCE [LARGE SCALE GENOMIC DNA]</scope>
    <source>
        <strain evidence="2">Zhou-2022a</strain>
        <tissue evidence="2">Leaf</tissue>
    </source>
</reference>
<organism evidence="2 3">
    <name type="scientific">Lithocarpus litseifolius</name>
    <dbReference type="NCBI Taxonomy" id="425828"/>
    <lineage>
        <taxon>Eukaryota</taxon>
        <taxon>Viridiplantae</taxon>
        <taxon>Streptophyta</taxon>
        <taxon>Embryophyta</taxon>
        <taxon>Tracheophyta</taxon>
        <taxon>Spermatophyta</taxon>
        <taxon>Magnoliopsida</taxon>
        <taxon>eudicotyledons</taxon>
        <taxon>Gunneridae</taxon>
        <taxon>Pentapetalae</taxon>
        <taxon>rosids</taxon>
        <taxon>fabids</taxon>
        <taxon>Fagales</taxon>
        <taxon>Fagaceae</taxon>
        <taxon>Lithocarpus</taxon>
    </lineage>
</organism>
<keyword evidence="1" id="KW-1133">Transmembrane helix</keyword>
<protein>
    <recommendedName>
        <fullName evidence="4">Aminotransferase-like plant mobile domain-containing protein</fullName>
    </recommendedName>
</protein>
<dbReference type="PANTHER" id="PTHR46033">
    <property type="entry name" value="PROTEIN MAIN-LIKE 2"/>
    <property type="match status" value="1"/>
</dbReference>
<comment type="caution">
    <text evidence="2">The sequence shown here is derived from an EMBL/GenBank/DDBJ whole genome shotgun (WGS) entry which is preliminary data.</text>
</comment>
<evidence type="ECO:0000313" key="2">
    <source>
        <dbReference type="EMBL" id="KAL0001381.1"/>
    </source>
</evidence>
<feature type="transmembrane region" description="Helical" evidence="1">
    <location>
        <begin position="117"/>
        <end position="142"/>
    </location>
</feature>
<proteinExistence type="predicted"/>
<evidence type="ECO:0000313" key="3">
    <source>
        <dbReference type="Proteomes" id="UP001459277"/>
    </source>
</evidence>
<sequence>MLKSEWAALSPNIKNIIIEAGFGTFFKALLNQETYEYKDLQLLLTLAERFWDTTCTFHFPGIGELGGERFCVNDSFTSTELQKLLGVVPSRMRSNNILLSWLRENIPHYDTVAKGAYMFMLFFIGTFLCLDLGSTVSLRYLWSLRKIEQIWNYDWGDMAYATLMHFMTQLSRLSLSSLGGALKVQIAYKTL</sequence>
<accession>A0AAW2CWH4</accession>